<organism evidence="8 9">
    <name type="scientific">Nitrospirillum amazonense</name>
    <dbReference type="NCBI Taxonomy" id="28077"/>
    <lineage>
        <taxon>Bacteria</taxon>
        <taxon>Pseudomonadati</taxon>
        <taxon>Pseudomonadota</taxon>
        <taxon>Alphaproteobacteria</taxon>
        <taxon>Rhodospirillales</taxon>
        <taxon>Azospirillaceae</taxon>
        <taxon>Nitrospirillum</taxon>
    </lineage>
</organism>
<keyword evidence="5" id="KW-0249">Electron transport</keyword>
<evidence type="ECO:0000256" key="5">
    <source>
        <dbReference type="ARBA" id="ARBA00022982"/>
    </source>
</evidence>
<comment type="subcellular location">
    <subcellularLocation>
        <location evidence="1">Membrane</location>
    </subcellularLocation>
</comment>
<evidence type="ECO:0000256" key="2">
    <source>
        <dbReference type="ARBA" id="ARBA00022448"/>
    </source>
</evidence>
<feature type="region of interest" description="Disordered" evidence="7">
    <location>
        <begin position="158"/>
        <end position="197"/>
    </location>
</feature>
<dbReference type="Proteomes" id="UP000315751">
    <property type="component" value="Unassembled WGS sequence"/>
</dbReference>
<protein>
    <submittedName>
        <fullName evidence="8">ETC complex I subunit-like protein</fullName>
    </submittedName>
</protein>
<evidence type="ECO:0000256" key="3">
    <source>
        <dbReference type="ARBA" id="ARBA00022660"/>
    </source>
</evidence>
<comment type="caution">
    <text evidence="8">The sequence shown here is derived from an EMBL/GenBank/DDBJ whole genome shotgun (WGS) entry which is preliminary data.</text>
</comment>
<keyword evidence="4" id="KW-0809">Transit peptide</keyword>
<evidence type="ECO:0000256" key="7">
    <source>
        <dbReference type="SAM" id="MobiDB-lite"/>
    </source>
</evidence>
<dbReference type="InterPro" id="IPR006885">
    <property type="entry name" value="NADH_UbQ_FeS_4_mit-like"/>
</dbReference>
<dbReference type="GO" id="GO:0016020">
    <property type="term" value="C:membrane"/>
    <property type="evidence" value="ECO:0007669"/>
    <property type="project" value="UniProtKB-SubCell"/>
</dbReference>
<sequence>MTKPLLTPGDPVGIPVPLRAYIRKPSPATMQNAPGRKAAWLLTYEAKPTHEIDSVTGWAGGGDPQQDVLLAFDTLEEAVAYAERHNLPYDISEPEPRARPLPRPQTHQMRQVLSGPTMAPARQEDPRIRGHQTVVTTPGPVVPSAMAAGQAALIDKANTPLPYQPDRDVVEDASADSFPASDPPSWTPVTGAVKKTP</sequence>
<keyword evidence="2" id="KW-0813">Transport</keyword>
<dbReference type="RefSeq" id="WP_186455870.1">
    <property type="nucleotide sequence ID" value="NZ_VITR01000010.1"/>
</dbReference>
<keyword evidence="3" id="KW-0679">Respiratory chain</keyword>
<dbReference type="Pfam" id="PF04800">
    <property type="entry name" value="NDUS4"/>
    <property type="match status" value="1"/>
</dbReference>
<dbReference type="Gene3D" id="3.30.160.190">
    <property type="entry name" value="atu1810 like domain"/>
    <property type="match status" value="1"/>
</dbReference>
<dbReference type="GO" id="GO:0022900">
    <property type="term" value="P:electron transport chain"/>
    <property type="evidence" value="ECO:0007669"/>
    <property type="project" value="InterPro"/>
</dbReference>
<evidence type="ECO:0000313" key="8">
    <source>
        <dbReference type="EMBL" id="TWB39567.1"/>
    </source>
</evidence>
<evidence type="ECO:0000256" key="1">
    <source>
        <dbReference type="ARBA" id="ARBA00004370"/>
    </source>
</evidence>
<dbReference type="EMBL" id="VITR01000010">
    <property type="protein sequence ID" value="TWB39567.1"/>
    <property type="molecule type" value="Genomic_DNA"/>
</dbReference>
<keyword evidence="9" id="KW-1185">Reference proteome</keyword>
<accession>A0A560GZT8</accession>
<gene>
    <name evidence="8" type="ORF">FBZ90_11031</name>
</gene>
<reference evidence="8 9" key="1">
    <citation type="submission" date="2019-06" db="EMBL/GenBank/DDBJ databases">
        <title>Genomic Encyclopedia of Type Strains, Phase IV (KMG-V): Genome sequencing to study the core and pangenomes of soil and plant-associated prokaryotes.</title>
        <authorList>
            <person name="Whitman W."/>
        </authorList>
    </citation>
    <scope>NUCLEOTIDE SEQUENCE [LARGE SCALE GENOMIC DNA]</scope>
    <source>
        <strain evidence="8 9">BR 11622</strain>
    </source>
</reference>
<evidence type="ECO:0000313" key="9">
    <source>
        <dbReference type="Proteomes" id="UP000315751"/>
    </source>
</evidence>
<name>A0A560GZT8_9PROT</name>
<keyword evidence="6" id="KW-0472">Membrane</keyword>
<feature type="region of interest" description="Disordered" evidence="7">
    <location>
        <begin position="90"/>
        <end position="123"/>
    </location>
</feature>
<proteinExistence type="predicted"/>
<dbReference type="AlphaFoldDB" id="A0A560GZT8"/>
<evidence type="ECO:0000256" key="4">
    <source>
        <dbReference type="ARBA" id="ARBA00022946"/>
    </source>
</evidence>
<dbReference type="InterPro" id="IPR038532">
    <property type="entry name" value="NDUFS4-like_sf"/>
</dbReference>
<evidence type="ECO:0000256" key="6">
    <source>
        <dbReference type="ARBA" id="ARBA00023136"/>
    </source>
</evidence>